<dbReference type="InterPro" id="IPR036188">
    <property type="entry name" value="FAD/NAD-bd_sf"/>
</dbReference>
<organism evidence="6 7">
    <name type="scientific">Bifidobacterium callitrichos</name>
    <dbReference type="NCBI Taxonomy" id="762209"/>
    <lineage>
        <taxon>Bacteria</taxon>
        <taxon>Bacillati</taxon>
        <taxon>Actinomycetota</taxon>
        <taxon>Actinomycetes</taxon>
        <taxon>Bifidobacteriales</taxon>
        <taxon>Bifidobacteriaceae</taxon>
        <taxon>Bifidobacterium</taxon>
    </lineage>
</organism>
<evidence type="ECO:0000256" key="3">
    <source>
        <dbReference type="ARBA" id="ARBA00048132"/>
    </source>
</evidence>
<dbReference type="Proteomes" id="UP000326060">
    <property type="component" value="Unassembled WGS sequence"/>
</dbReference>
<dbReference type="Gene3D" id="3.50.50.60">
    <property type="entry name" value="FAD/NAD(P)-binding domain"/>
    <property type="match status" value="2"/>
</dbReference>
<evidence type="ECO:0000313" key="6">
    <source>
        <dbReference type="EMBL" id="KAA8817249.1"/>
    </source>
</evidence>
<dbReference type="PANTHER" id="PTHR48105">
    <property type="entry name" value="THIOREDOXIN REDUCTASE 1-RELATED-RELATED"/>
    <property type="match status" value="1"/>
</dbReference>
<accession>A0A5M9ZE68</accession>
<protein>
    <recommendedName>
        <fullName evidence="5">FAD/NAD(P)-binding domain-containing protein</fullName>
    </recommendedName>
</protein>
<sequence length="318" mass="34275">MAWPIVPVPMLAMVVMSSRFTAVPPLAGAVSAAVGSVLSVAFVFVCESMAMSNLLCFAHVGHTYVKLSLFHRPYALCEGVMGSRFMPVDRQCLLCDAGSRAKNDGRVVRGTGFPRRNRPVTWGEVCASTVRAMSENKDAASVSLPVLSPTSVAGDNTEGDLYDDVIIGGGYSAAEEAVYLTQFADHVTVLVRGHGFTCAAQVAEKCMRHPKIDVRFDTVLEAVGSYPDGESADDGSVGDGGLRWARLRDRTTGETTEYHARRGMTFGVFVFAGFVPNTTLVRDFVDLDERGYIRAEAKRRTNVPGVYAAGDVCAKDLR</sequence>
<comment type="catalytic activity">
    <reaction evidence="3">
        <text>[thioredoxin]-dithiol + NADP(+) = [thioredoxin]-disulfide + NADPH + H(+)</text>
        <dbReference type="Rhea" id="RHEA:20345"/>
        <dbReference type="Rhea" id="RHEA-COMP:10698"/>
        <dbReference type="Rhea" id="RHEA-COMP:10700"/>
        <dbReference type="ChEBI" id="CHEBI:15378"/>
        <dbReference type="ChEBI" id="CHEBI:29950"/>
        <dbReference type="ChEBI" id="CHEBI:50058"/>
        <dbReference type="ChEBI" id="CHEBI:57783"/>
        <dbReference type="ChEBI" id="CHEBI:58349"/>
        <dbReference type="EC" id="1.8.1.9"/>
    </reaction>
</comment>
<gene>
    <name evidence="6" type="ORF">EMB92_01255</name>
</gene>
<dbReference type="GO" id="GO:0004791">
    <property type="term" value="F:thioredoxin-disulfide reductase (NADPH) activity"/>
    <property type="evidence" value="ECO:0007669"/>
    <property type="project" value="UniProtKB-EC"/>
</dbReference>
<dbReference type="AlphaFoldDB" id="A0A5M9ZE68"/>
<keyword evidence="4" id="KW-0472">Membrane</keyword>
<evidence type="ECO:0000259" key="5">
    <source>
        <dbReference type="Pfam" id="PF07992"/>
    </source>
</evidence>
<dbReference type="PRINTS" id="PR00368">
    <property type="entry name" value="FADPNR"/>
</dbReference>
<feature type="domain" description="FAD/NAD(P)-binding" evidence="5">
    <location>
        <begin position="165"/>
        <end position="313"/>
    </location>
</feature>
<evidence type="ECO:0000256" key="2">
    <source>
        <dbReference type="ARBA" id="ARBA00023002"/>
    </source>
</evidence>
<dbReference type="Pfam" id="PF07992">
    <property type="entry name" value="Pyr_redox_2"/>
    <property type="match status" value="1"/>
</dbReference>
<comment type="caution">
    <text evidence="6">The sequence shown here is derived from an EMBL/GenBank/DDBJ whole genome shotgun (WGS) entry which is preliminary data.</text>
</comment>
<keyword evidence="1" id="KW-0285">Flavoprotein</keyword>
<dbReference type="SUPFAM" id="SSF51905">
    <property type="entry name" value="FAD/NAD(P)-binding domain"/>
    <property type="match status" value="1"/>
</dbReference>
<dbReference type="InterPro" id="IPR050097">
    <property type="entry name" value="Ferredoxin-NADP_redctase_2"/>
</dbReference>
<name>A0A5M9ZE68_9BIFI</name>
<evidence type="ECO:0000313" key="7">
    <source>
        <dbReference type="Proteomes" id="UP000326060"/>
    </source>
</evidence>
<dbReference type="EMBL" id="RZJP01000001">
    <property type="protein sequence ID" value="KAA8817249.1"/>
    <property type="molecule type" value="Genomic_DNA"/>
</dbReference>
<keyword evidence="2" id="KW-0560">Oxidoreductase</keyword>
<proteinExistence type="predicted"/>
<keyword evidence="4" id="KW-1133">Transmembrane helix</keyword>
<evidence type="ECO:0000256" key="1">
    <source>
        <dbReference type="ARBA" id="ARBA00022630"/>
    </source>
</evidence>
<keyword evidence="4" id="KW-0812">Transmembrane</keyword>
<reference evidence="6 7" key="1">
    <citation type="journal article" date="2019" name="Syst. Appl. Microbiol.">
        <title>Characterization of Bifidobacterium species in feaces of the Egyptian fruit bat: Description of B. vespertilionis sp. nov. and B. rousetti sp. nov.</title>
        <authorList>
            <person name="Modesto M."/>
            <person name="Satti M."/>
            <person name="Watanabe K."/>
            <person name="Puglisi E."/>
            <person name="Morelli L."/>
            <person name="Huang C.-H."/>
            <person name="Liou J.-S."/>
            <person name="Miyashita M."/>
            <person name="Tamura T."/>
            <person name="Saito S."/>
            <person name="Mori K."/>
            <person name="Huang L."/>
            <person name="Sciavilla P."/>
            <person name="Sandri C."/>
            <person name="Spiezio C."/>
            <person name="Vitali F."/>
            <person name="Cavalieri D."/>
            <person name="Perpetuini G."/>
            <person name="Tofalo R."/>
            <person name="Bonetti A."/>
            <person name="Arita M."/>
            <person name="Mattarelli P."/>
        </authorList>
    </citation>
    <scope>NUCLEOTIDE SEQUENCE [LARGE SCALE GENOMIC DNA]</scope>
    <source>
        <strain evidence="6 7">RST27</strain>
    </source>
</reference>
<feature type="transmembrane region" description="Helical" evidence="4">
    <location>
        <begin position="20"/>
        <end position="45"/>
    </location>
</feature>
<evidence type="ECO:0000256" key="4">
    <source>
        <dbReference type="SAM" id="Phobius"/>
    </source>
</evidence>
<dbReference type="InterPro" id="IPR023753">
    <property type="entry name" value="FAD/NAD-binding_dom"/>
</dbReference>